<proteinExistence type="predicted"/>
<dbReference type="GO" id="GO:0000160">
    <property type="term" value="P:phosphorelay signal transduction system"/>
    <property type="evidence" value="ECO:0007669"/>
    <property type="project" value="InterPro"/>
</dbReference>
<dbReference type="SUPFAM" id="SSF52172">
    <property type="entry name" value="CheY-like"/>
    <property type="match status" value="1"/>
</dbReference>
<dbReference type="PROSITE" id="PS50110">
    <property type="entry name" value="RESPONSE_REGULATORY"/>
    <property type="match status" value="1"/>
</dbReference>
<comment type="caution">
    <text evidence="3">The sequence shown here is derived from an EMBL/GenBank/DDBJ whole genome shotgun (WGS) entry which is preliminary data.</text>
</comment>
<dbReference type="EMBL" id="VSUB01000004">
    <property type="protein sequence ID" value="MYY64777.1"/>
    <property type="molecule type" value="Genomic_DNA"/>
</dbReference>
<organism evidence="3 4">
    <name type="scientific">Ligilactobacillus salivarius</name>
    <dbReference type="NCBI Taxonomy" id="1624"/>
    <lineage>
        <taxon>Bacteria</taxon>
        <taxon>Bacillati</taxon>
        <taxon>Bacillota</taxon>
        <taxon>Bacilli</taxon>
        <taxon>Lactobacillales</taxon>
        <taxon>Lactobacillaceae</taxon>
        <taxon>Ligilactobacillus</taxon>
    </lineage>
</organism>
<sequence>MEGIILLVEDERSLLSLLKTELQFENYQVLEAKDELQAVEVFNDYSSEIDLRNY</sequence>
<dbReference type="InterPro" id="IPR011006">
    <property type="entry name" value="CheY-like_superfamily"/>
</dbReference>
<dbReference type="InterPro" id="IPR001789">
    <property type="entry name" value="Sig_transdc_resp-reg_receiver"/>
</dbReference>
<evidence type="ECO:0000256" key="1">
    <source>
        <dbReference type="PROSITE-ProRule" id="PRU00169"/>
    </source>
</evidence>
<name>A0A6N9IRP7_9LACO</name>
<evidence type="ECO:0000259" key="2">
    <source>
        <dbReference type="PROSITE" id="PS50110"/>
    </source>
</evidence>
<comment type="caution">
    <text evidence="1">Lacks conserved residue(s) required for the propagation of feature annotation.</text>
</comment>
<protein>
    <submittedName>
        <fullName evidence="3">Response regulator transcription factor</fullName>
    </submittedName>
</protein>
<feature type="domain" description="Response regulatory" evidence="2">
    <location>
        <begin position="4"/>
        <end position="54"/>
    </location>
</feature>
<gene>
    <name evidence="3" type="ORF">FYL25_04960</name>
</gene>
<dbReference type="AlphaFoldDB" id="A0A6N9IRP7"/>
<evidence type="ECO:0000313" key="3">
    <source>
        <dbReference type="EMBL" id="MYY64777.1"/>
    </source>
</evidence>
<dbReference type="Gene3D" id="3.40.50.2300">
    <property type="match status" value="1"/>
</dbReference>
<reference evidence="3 4" key="1">
    <citation type="journal article" date="2020" name="Food Funct.">
        <title>Screening of Lactobacillus salivarius strains from the feces of Chinese populations and the evaluation of their effects against intestinal inflammation in mice.</title>
        <authorList>
            <person name="Zhai Q."/>
            <person name="Shen X."/>
            <person name="Cen S."/>
            <person name="Zhang C."/>
            <person name="Tian F."/>
            <person name="Zhao J."/>
            <person name="Zhang H."/>
            <person name="Xue Y."/>
            <person name="Chen W."/>
        </authorList>
    </citation>
    <scope>NUCLEOTIDE SEQUENCE [LARGE SCALE GENOMIC DNA]</scope>
    <source>
        <strain evidence="3 4">FYNDL5_1.scaf</strain>
    </source>
</reference>
<accession>A0A6N9IRP7</accession>
<evidence type="ECO:0000313" key="4">
    <source>
        <dbReference type="Proteomes" id="UP000471678"/>
    </source>
</evidence>
<dbReference type="Proteomes" id="UP000471678">
    <property type="component" value="Unassembled WGS sequence"/>
</dbReference>
<dbReference type="RefSeq" id="WP_161022566.1">
    <property type="nucleotide sequence ID" value="NZ_VSUB01000004.1"/>
</dbReference>